<reference evidence="1 2" key="1">
    <citation type="submission" date="2015-09" db="EMBL/GenBank/DDBJ databases">
        <title>Draft genome of the parasitic nematode Teladorsagia circumcincta isolate WARC Sus (inbred).</title>
        <authorList>
            <person name="Mitreva M."/>
        </authorList>
    </citation>
    <scope>NUCLEOTIDE SEQUENCE [LARGE SCALE GENOMIC DNA]</scope>
    <source>
        <strain evidence="1 2">S</strain>
    </source>
</reference>
<gene>
    <name evidence="1" type="ORF">TELCIR_06727</name>
</gene>
<dbReference type="OrthoDB" id="10256697at2759"/>
<accession>A0A2G9UMJ4</accession>
<evidence type="ECO:0000313" key="1">
    <source>
        <dbReference type="EMBL" id="PIO71383.1"/>
    </source>
</evidence>
<dbReference type="PANTHER" id="PTHR13411">
    <property type="entry name" value="PLASMINOGEN RECEPTOR (KT)"/>
    <property type="match status" value="1"/>
</dbReference>
<dbReference type="EMBL" id="KZ345970">
    <property type="protein sequence ID" value="PIO71383.1"/>
    <property type="molecule type" value="Genomic_DNA"/>
</dbReference>
<dbReference type="InterPro" id="IPR019319">
    <property type="entry name" value="Plg-R(KT)"/>
</dbReference>
<sequence>MGSFYSTASSSVRSDLYSELEKTRIERQLAIAQLLEQRRRAYKLAEEREKLNWTAPGGGVMMVFCALSSYHHRNVLHLLPLFPTVSYLGYKAHYCYGNKTSIINELAEKLRMGQSISTDRNAAELKILNDDFIEAEIVLKNLQLAQEKAVKLVERQERFSWEFLGISSVVVILLAAGAASKRKDFAIPIAPLILGLGYRYDCAFGTNHELVRDKAEAMLQRNDERLKLVGGPLTLNEVDAYRERHFQ</sequence>
<dbReference type="Proteomes" id="UP000230423">
    <property type="component" value="Unassembled WGS sequence"/>
</dbReference>
<evidence type="ECO:0000313" key="2">
    <source>
        <dbReference type="Proteomes" id="UP000230423"/>
    </source>
</evidence>
<keyword evidence="2" id="KW-1185">Reference proteome</keyword>
<dbReference type="AlphaFoldDB" id="A0A2G9UMJ4"/>
<dbReference type="GO" id="GO:0005886">
    <property type="term" value="C:plasma membrane"/>
    <property type="evidence" value="ECO:0007669"/>
    <property type="project" value="InterPro"/>
</dbReference>
<dbReference type="Pfam" id="PF10166">
    <property type="entry name" value="DUF2368"/>
    <property type="match status" value="2"/>
</dbReference>
<proteinExistence type="predicted"/>
<dbReference type="PANTHER" id="PTHR13411:SF6">
    <property type="entry name" value="PLASMINOGEN RECEPTOR (KT)"/>
    <property type="match status" value="1"/>
</dbReference>
<protein>
    <submittedName>
        <fullName evidence="1">Uncharacterized protein</fullName>
    </submittedName>
</protein>
<name>A0A2G9UMJ4_TELCI</name>
<organism evidence="1 2">
    <name type="scientific">Teladorsagia circumcincta</name>
    <name type="common">Brown stomach worm</name>
    <name type="synonym">Ostertagia circumcincta</name>
    <dbReference type="NCBI Taxonomy" id="45464"/>
    <lineage>
        <taxon>Eukaryota</taxon>
        <taxon>Metazoa</taxon>
        <taxon>Ecdysozoa</taxon>
        <taxon>Nematoda</taxon>
        <taxon>Chromadorea</taxon>
        <taxon>Rhabditida</taxon>
        <taxon>Rhabditina</taxon>
        <taxon>Rhabditomorpha</taxon>
        <taxon>Strongyloidea</taxon>
        <taxon>Trichostrongylidae</taxon>
        <taxon>Teladorsagia</taxon>
    </lineage>
</organism>